<dbReference type="PANTHER" id="PTHR10672:SF3">
    <property type="entry name" value="PROTEIN HU-LI TAI SHAO"/>
    <property type="match status" value="1"/>
</dbReference>
<feature type="domain" description="Class II aldolase/adducin N-terminal" evidence="2">
    <location>
        <begin position="30"/>
        <end position="207"/>
    </location>
</feature>
<dbReference type="InterPro" id="IPR051017">
    <property type="entry name" value="Aldolase-II_Adducin_sf"/>
</dbReference>
<dbReference type="GO" id="GO:0005856">
    <property type="term" value="C:cytoskeleton"/>
    <property type="evidence" value="ECO:0007669"/>
    <property type="project" value="TreeGrafter"/>
</dbReference>
<evidence type="ECO:0000259" key="2">
    <source>
        <dbReference type="SMART" id="SM01007"/>
    </source>
</evidence>
<organism evidence="3 4">
    <name type="scientific">Cupriavidus lacunae</name>
    <dbReference type="NCBI Taxonomy" id="2666307"/>
    <lineage>
        <taxon>Bacteria</taxon>
        <taxon>Pseudomonadati</taxon>
        <taxon>Pseudomonadota</taxon>
        <taxon>Betaproteobacteria</taxon>
        <taxon>Burkholderiales</taxon>
        <taxon>Burkholderiaceae</taxon>
        <taxon>Cupriavidus</taxon>
    </lineage>
</organism>
<comment type="similarity">
    <text evidence="1">Belongs to the aldolase class II family.</text>
</comment>
<dbReference type="AlphaFoldDB" id="A0A370P271"/>
<dbReference type="RefSeq" id="WP_115013209.1">
    <property type="nucleotide sequence ID" value="NZ_QKWJ01000002.1"/>
</dbReference>
<comment type="caution">
    <text evidence="3">The sequence shown here is derived from an EMBL/GenBank/DDBJ whole genome shotgun (WGS) entry which is preliminary data.</text>
</comment>
<evidence type="ECO:0000313" key="4">
    <source>
        <dbReference type="Proteomes" id="UP000255165"/>
    </source>
</evidence>
<reference evidence="3 4" key="1">
    <citation type="submission" date="2018-06" db="EMBL/GenBank/DDBJ databases">
        <authorList>
            <person name="Feng T."/>
            <person name="Jeon C.O."/>
        </authorList>
    </citation>
    <scope>NUCLEOTIDE SEQUENCE [LARGE SCALE GENOMIC DNA]</scope>
    <source>
        <strain evidence="3 4">S23</strain>
    </source>
</reference>
<dbReference type="Pfam" id="PF00596">
    <property type="entry name" value="Aldolase_II"/>
    <property type="match status" value="1"/>
</dbReference>
<dbReference type="Gene3D" id="3.40.225.10">
    <property type="entry name" value="Class II aldolase/adducin N-terminal domain"/>
    <property type="match status" value="1"/>
</dbReference>
<dbReference type="SMART" id="SM01007">
    <property type="entry name" value="Aldolase_II"/>
    <property type="match status" value="1"/>
</dbReference>
<evidence type="ECO:0000256" key="1">
    <source>
        <dbReference type="ARBA" id="ARBA00037961"/>
    </source>
</evidence>
<dbReference type="SUPFAM" id="SSF53639">
    <property type="entry name" value="AraD/HMP-PK domain-like"/>
    <property type="match status" value="1"/>
</dbReference>
<name>A0A370P271_9BURK</name>
<dbReference type="InterPro" id="IPR036409">
    <property type="entry name" value="Aldolase_II/adducin_N_sf"/>
</dbReference>
<dbReference type="GO" id="GO:0051015">
    <property type="term" value="F:actin filament binding"/>
    <property type="evidence" value="ECO:0007669"/>
    <property type="project" value="TreeGrafter"/>
</dbReference>
<sequence>MKNTERQLVTEQATTRMAAGLDYGDWTEAEKLALTCRILADHGHSETLAGQISVRCDDGTFLTTPMAVGFDEIDVDRILRLDADMNVLAGKGIPNPAIRFHMWVYRGRPDVNCVVHTHPPYVSALSMIGSPLRVAHMDATPFAGDCGYLAEWPGLPIADQEGELITAALGAHRSVLLANHGFLCATSSVEETAYLAVLIEKAARDQLRAQAGGELREVDPNLARESHDFLLLPSVVRASFAMFARRLLRKEARTV</sequence>
<keyword evidence="4" id="KW-1185">Reference proteome</keyword>
<protein>
    <submittedName>
        <fullName evidence="3">Aldolase</fullName>
    </submittedName>
</protein>
<dbReference type="EMBL" id="QKWJ01000002">
    <property type="protein sequence ID" value="RDK11936.1"/>
    <property type="molecule type" value="Genomic_DNA"/>
</dbReference>
<gene>
    <name evidence="3" type="ORF">DN412_03335</name>
</gene>
<dbReference type="Proteomes" id="UP000255165">
    <property type="component" value="Unassembled WGS sequence"/>
</dbReference>
<accession>A0A370P271</accession>
<dbReference type="InterPro" id="IPR001303">
    <property type="entry name" value="Aldolase_II/adducin_N"/>
</dbReference>
<dbReference type="PANTHER" id="PTHR10672">
    <property type="entry name" value="ADDUCIN"/>
    <property type="match status" value="1"/>
</dbReference>
<dbReference type="NCBIfam" id="NF005484">
    <property type="entry name" value="PRK07090.1"/>
    <property type="match status" value="1"/>
</dbReference>
<proteinExistence type="inferred from homology"/>
<evidence type="ECO:0000313" key="3">
    <source>
        <dbReference type="EMBL" id="RDK11936.1"/>
    </source>
</evidence>